<feature type="region of interest" description="Disordered" evidence="1">
    <location>
        <begin position="1"/>
        <end position="30"/>
    </location>
</feature>
<keyword evidence="4" id="KW-1185">Reference proteome</keyword>
<dbReference type="EMBL" id="JAQMWT010000140">
    <property type="protein sequence ID" value="KAJ8609408.1"/>
    <property type="molecule type" value="Genomic_DNA"/>
</dbReference>
<dbReference type="AlphaFoldDB" id="A0AAD7UKE3"/>
<feature type="domain" description="UBC core" evidence="2">
    <location>
        <begin position="35"/>
        <end position="228"/>
    </location>
</feature>
<dbReference type="InterPro" id="IPR016135">
    <property type="entry name" value="UBQ-conjugating_enzyme/RWD"/>
</dbReference>
<protein>
    <recommendedName>
        <fullName evidence="2">UBC core domain-containing protein</fullName>
    </recommendedName>
</protein>
<organism evidence="3 4">
    <name type="scientific">Chrysophaeum taylorii</name>
    <dbReference type="NCBI Taxonomy" id="2483200"/>
    <lineage>
        <taxon>Eukaryota</taxon>
        <taxon>Sar</taxon>
        <taxon>Stramenopiles</taxon>
        <taxon>Ochrophyta</taxon>
        <taxon>Pelagophyceae</taxon>
        <taxon>Pelagomonadales</taxon>
        <taxon>Pelagomonadaceae</taxon>
        <taxon>Chrysophaeum</taxon>
    </lineage>
</organism>
<evidence type="ECO:0000259" key="2">
    <source>
        <dbReference type="PROSITE" id="PS50127"/>
    </source>
</evidence>
<gene>
    <name evidence="3" type="ORF">CTAYLR_009080</name>
</gene>
<reference evidence="3" key="1">
    <citation type="submission" date="2023-01" db="EMBL/GenBank/DDBJ databases">
        <title>Metagenome sequencing of chrysophaentin producing Chrysophaeum taylorii.</title>
        <authorList>
            <person name="Davison J."/>
            <person name="Bewley C."/>
        </authorList>
    </citation>
    <scope>NUCLEOTIDE SEQUENCE</scope>
    <source>
        <strain evidence="3">NIES-1699</strain>
    </source>
</reference>
<dbReference type="CDD" id="cd23802">
    <property type="entry name" value="UBCc_UBE2Q"/>
    <property type="match status" value="1"/>
</dbReference>
<dbReference type="Pfam" id="PF00179">
    <property type="entry name" value="UQ_con"/>
    <property type="match status" value="1"/>
</dbReference>
<evidence type="ECO:0000313" key="3">
    <source>
        <dbReference type="EMBL" id="KAJ8609408.1"/>
    </source>
</evidence>
<evidence type="ECO:0000256" key="1">
    <source>
        <dbReference type="SAM" id="MobiDB-lite"/>
    </source>
</evidence>
<dbReference type="SUPFAM" id="SSF54495">
    <property type="entry name" value="UBC-like"/>
    <property type="match status" value="1"/>
</dbReference>
<proteinExistence type="predicted"/>
<comment type="caution">
    <text evidence="3">The sequence shown here is derived from an EMBL/GenBank/DDBJ whole genome shotgun (WGS) entry which is preliminary data.</text>
</comment>
<name>A0AAD7UKE3_9STRA</name>
<dbReference type="Gene3D" id="3.10.110.10">
    <property type="entry name" value="Ubiquitin Conjugating Enzyme"/>
    <property type="match status" value="1"/>
</dbReference>
<dbReference type="InterPro" id="IPR000608">
    <property type="entry name" value="UBC"/>
</dbReference>
<dbReference type="PROSITE" id="PS50127">
    <property type="entry name" value="UBC_2"/>
    <property type="match status" value="1"/>
</dbReference>
<sequence>MSAVIDLTGDEEEGNQRPRKKARKTASEPAWGKRRGVARIMGEFKSLLKAWGSERPKISDLELVRDVATTWQFKVRDFDDCPGGRQLNADLERLSKTHGQNFILMEIQFPDDYPTSPFFLRCVSPRFVWYTGHVTAGGSICIEALTTSGTPGSWHPSHCVEAVLRMVFFQMINAESGYVRTANGGGPTGPLRVDLHHRYTHDVLAPYSPQEARSAYSRMLHHHQRHGW</sequence>
<accession>A0AAD7UKE3</accession>
<evidence type="ECO:0000313" key="4">
    <source>
        <dbReference type="Proteomes" id="UP001230188"/>
    </source>
</evidence>
<dbReference type="Proteomes" id="UP001230188">
    <property type="component" value="Unassembled WGS sequence"/>
</dbReference>